<proteinExistence type="predicted"/>
<dbReference type="PATRIC" id="fig|1068978.7.peg.6174"/>
<evidence type="ECO:0000313" key="4">
    <source>
        <dbReference type="EMBL" id="AIJ25841.1"/>
    </source>
</evidence>
<protein>
    <submittedName>
        <fullName evidence="4">NADPH:quinone reductase and related Zn-dependent oxidoreductase</fullName>
    </submittedName>
</protein>
<feature type="domain" description="Enoyl reductase (ER)" evidence="3">
    <location>
        <begin position="13"/>
        <end position="311"/>
    </location>
</feature>
<dbReference type="eggNOG" id="COG0604">
    <property type="taxonomic scope" value="Bacteria"/>
</dbReference>
<dbReference type="KEGG" id="amq:AMETH_5749"/>
<evidence type="ECO:0000259" key="3">
    <source>
        <dbReference type="SMART" id="SM00829"/>
    </source>
</evidence>
<keyword evidence="5" id="KW-1185">Reference proteome</keyword>
<dbReference type="Gene3D" id="3.40.50.720">
    <property type="entry name" value="NAD(P)-binding Rossmann-like Domain"/>
    <property type="match status" value="1"/>
</dbReference>
<reference evidence="4 5" key="1">
    <citation type="submission" date="2014-07" db="EMBL/GenBank/DDBJ databases">
        <title>Whole Genome Sequence of the Amycolatopsis methanolica 239.</title>
        <authorList>
            <person name="Tang B."/>
        </authorList>
    </citation>
    <scope>NUCLEOTIDE SEQUENCE [LARGE SCALE GENOMIC DNA]</scope>
    <source>
        <strain evidence="4 5">239</strain>
    </source>
</reference>
<evidence type="ECO:0000313" key="5">
    <source>
        <dbReference type="Proteomes" id="UP000062973"/>
    </source>
</evidence>
<dbReference type="EMBL" id="CP009110">
    <property type="protein sequence ID" value="AIJ25841.1"/>
    <property type="molecule type" value="Genomic_DNA"/>
</dbReference>
<keyword evidence="2" id="KW-0560">Oxidoreductase</keyword>
<dbReference type="InterPro" id="IPR011032">
    <property type="entry name" value="GroES-like_sf"/>
</dbReference>
<dbReference type="Pfam" id="PF13602">
    <property type="entry name" value="ADH_zinc_N_2"/>
    <property type="match status" value="1"/>
</dbReference>
<evidence type="ECO:0000256" key="1">
    <source>
        <dbReference type="ARBA" id="ARBA00022857"/>
    </source>
</evidence>
<dbReference type="STRING" id="1068978.AMETH_5749"/>
<accession>A0A076N3N6</accession>
<organism evidence="4 5">
    <name type="scientific">Amycolatopsis methanolica 239</name>
    <dbReference type="NCBI Taxonomy" id="1068978"/>
    <lineage>
        <taxon>Bacteria</taxon>
        <taxon>Bacillati</taxon>
        <taxon>Actinomycetota</taxon>
        <taxon>Actinomycetes</taxon>
        <taxon>Pseudonocardiales</taxon>
        <taxon>Pseudonocardiaceae</taxon>
        <taxon>Amycolatopsis</taxon>
        <taxon>Amycolatopsis methanolica group</taxon>
    </lineage>
</organism>
<dbReference type="PANTHER" id="PTHR48106:SF13">
    <property type="entry name" value="QUINONE OXIDOREDUCTASE-RELATED"/>
    <property type="match status" value="1"/>
</dbReference>
<dbReference type="GO" id="GO:0008270">
    <property type="term" value="F:zinc ion binding"/>
    <property type="evidence" value="ECO:0007669"/>
    <property type="project" value="InterPro"/>
</dbReference>
<dbReference type="PROSITE" id="PS01162">
    <property type="entry name" value="QOR_ZETA_CRYSTAL"/>
    <property type="match status" value="1"/>
</dbReference>
<dbReference type="HOGENOM" id="CLU_026673_3_1_11"/>
<dbReference type="AlphaFoldDB" id="A0A076N3N6"/>
<dbReference type="GO" id="GO:0003960">
    <property type="term" value="F:quinone reductase (NADPH) activity"/>
    <property type="evidence" value="ECO:0007669"/>
    <property type="project" value="TreeGrafter"/>
</dbReference>
<keyword evidence="1" id="KW-0521">NADP</keyword>
<dbReference type="SMART" id="SM00829">
    <property type="entry name" value="PKS_ER"/>
    <property type="match status" value="1"/>
</dbReference>
<dbReference type="InterPro" id="IPR020843">
    <property type="entry name" value="ER"/>
</dbReference>
<sequence length="313" mass="31460">MISMRAVWLREFGGPDVLVAGEAPDPVPGPGQVLVGVTFANTTFVETQFRAGLPGPFRAEPPVIPGNGVGGVVLSGPDDLVGAPVVTSLNGSGGYAERVVVDAAAPFRVPDGLALDDAVALLADGRTATALIRAAGVSAGERVLVEAAAGGVGSLLVQLARSGGATVIAAAGGSRKTAVARDLGADVVVDYTQPDWAAQVGPVDVVFDGVGGAIGAAAFGLVRRGGRHFSYGLASGAWTEVSEEEAAARGVVLHRGPLGSPADLRAATEWILAEAAAGRVKALVGQRFLLARAADAHRAIESRATIGKTLLEV</sequence>
<dbReference type="GO" id="GO:0005829">
    <property type="term" value="C:cytosol"/>
    <property type="evidence" value="ECO:0007669"/>
    <property type="project" value="TreeGrafter"/>
</dbReference>
<dbReference type="SUPFAM" id="SSF50129">
    <property type="entry name" value="GroES-like"/>
    <property type="match status" value="1"/>
</dbReference>
<dbReference type="GO" id="GO:0070402">
    <property type="term" value="F:NADPH binding"/>
    <property type="evidence" value="ECO:0007669"/>
    <property type="project" value="TreeGrafter"/>
</dbReference>
<dbReference type="PANTHER" id="PTHR48106">
    <property type="entry name" value="QUINONE OXIDOREDUCTASE PIG3-RELATED"/>
    <property type="match status" value="1"/>
</dbReference>
<name>A0A076N3N6_AMYME</name>
<dbReference type="SUPFAM" id="SSF51735">
    <property type="entry name" value="NAD(P)-binding Rossmann-fold domains"/>
    <property type="match status" value="1"/>
</dbReference>
<dbReference type="InterPro" id="IPR036291">
    <property type="entry name" value="NAD(P)-bd_dom_sf"/>
</dbReference>
<evidence type="ECO:0000256" key="2">
    <source>
        <dbReference type="ARBA" id="ARBA00023002"/>
    </source>
</evidence>
<dbReference type="Proteomes" id="UP000062973">
    <property type="component" value="Chromosome"/>
</dbReference>
<dbReference type="GO" id="GO:0035925">
    <property type="term" value="F:mRNA 3'-UTR AU-rich region binding"/>
    <property type="evidence" value="ECO:0007669"/>
    <property type="project" value="TreeGrafter"/>
</dbReference>
<gene>
    <name evidence="4" type="primary">qor</name>
    <name evidence="4" type="ORF">AMETH_5749</name>
</gene>
<dbReference type="Gene3D" id="3.90.180.10">
    <property type="entry name" value="Medium-chain alcohol dehydrogenases, catalytic domain"/>
    <property type="match status" value="1"/>
</dbReference>
<dbReference type="InterPro" id="IPR002364">
    <property type="entry name" value="Quin_OxRdtase/zeta-crystal_CS"/>
</dbReference>